<dbReference type="PANTHER" id="PTHR10211">
    <property type="entry name" value="DEOXYRIBODIPYRIMIDINE PHOTOLYASE"/>
    <property type="match status" value="1"/>
</dbReference>
<comment type="caution">
    <text evidence="2">The sequence shown here is derived from an EMBL/GenBank/DDBJ whole genome shotgun (WGS) entry which is preliminary data.</text>
</comment>
<dbReference type="AlphaFoldDB" id="A0ABD3MNL0"/>
<dbReference type="InterPro" id="IPR052219">
    <property type="entry name" value="Photolyase_Class-2"/>
</dbReference>
<dbReference type="PANTHER" id="PTHR10211:SF0">
    <property type="entry name" value="DEOXYRIBODIPYRIMIDINE PHOTO-LYASE"/>
    <property type="match status" value="1"/>
</dbReference>
<dbReference type="Gene3D" id="1.25.40.80">
    <property type="match status" value="1"/>
</dbReference>
<dbReference type="PROSITE" id="PS51645">
    <property type="entry name" value="PHR_CRY_ALPHA_BETA"/>
    <property type="match status" value="1"/>
</dbReference>
<dbReference type="InterPro" id="IPR036134">
    <property type="entry name" value="Crypto/Photolyase_FAD-like_sf"/>
</dbReference>
<feature type="domain" description="Photolyase/cryptochrome alpha/beta" evidence="1">
    <location>
        <begin position="48"/>
        <end position="213"/>
    </location>
</feature>
<organism evidence="2 3">
    <name type="scientific">Discostella pseudostelligera</name>
    <dbReference type="NCBI Taxonomy" id="259834"/>
    <lineage>
        <taxon>Eukaryota</taxon>
        <taxon>Sar</taxon>
        <taxon>Stramenopiles</taxon>
        <taxon>Ochrophyta</taxon>
        <taxon>Bacillariophyta</taxon>
        <taxon>Coscinodiscophyceae</taxon>
        <taxon>Thalassiosirophycidae</taxon>
        <taxon>Stephanodiscales</taxon>
        <taxon>Stephanodiscaceae</taxon>
        <taxon>Discostella</taxon>
    </lineage>
</organism>
<dbReference type="SUPFAM" id="SSF48173">
    <property type="entry name" value="Cryptochrome/photolyase FAD-binding domain"/>
    <property type="match status" value="1"/>
</dbReference>
<protein>
    <recommendedName>
        <fullName evidence="1">Photolyase/cryptochrome alpha/beta domain-containing protein</fullName>
    </recommendedName>
</protein>
<evidence type="ECO:0000259" key="1">
    <source>
        <dbReference type="PROSITE" id="PS51645"/>
    </source>
</evidence>
<dbReference type="InterPro" id="IPR014729">
    <property type="entry name" value="Rossmann-like_a/b/a_fold"/>
</dbReference>
<gene>
    <name evidence="2" type="ORF">ACHAWU_009445</name>
</gene>
<name>A0ABD3MNL0_9STRA</name>
<dbReference type="InterPro" id="IPR006050">
    <property type="entry name" value="DNA_photolyase_N"/>
</dbReference>
<reference evidence="2 3" key="1">
    <citation type="submission" date="2024-10" db="EMBL/GenBank/DDBJ databases">
        <title>Updated reference genomes for cyclostephanoid diatoms.</title>
        <authorList>
            <person name="Roberts W.R."/>
            <person name="Alverson A.J."/>
        </authorList>
    </citation>
    <scope>NUCLEOTIDE SEQUENCE [LARGE SCALE GENOMIC DNA]</scope>
    <source>
        <strain evidence="2 3">AJA232-27</strain>
    </source>
</reference>
<dbReference type="Gene3D" id="1.10.579.10">
    <property type="entry name" value="DNA Cyclobutane Dipyrimidine Photolyase, subunit A, domain 3"/>
    <property type="match status" value="1"/>
</dbReference>
<dbReference type="Gene3D" id="3.40.50.620">
    <property type="entry name" value="HUPs"/>
    <property type="match status" value="1"/>
</dbReference>
<dbReference type="Proteomes" id="UP001530293">
    <property type="component" value="Unassembled WGS sequence"/>
</dbReference>
<keyword evidence="3" id="KW-1185">Reference proteome</keyword>
<proteinExistence type="predicted"/>
<evidence type="ECO:0000313" key="3">
    <source>
        <dbReference type="Proteomes" id="UP001530293"/>
    </source>
</evidence>
<evidence type="ECO:0000313" key="2">
    <source>
        <dbReference type="EMBL" id="KAL3765077.1"/>
    </source>
</evidence>
<accession>A0ABD3MNL0</accession>
<dbReference type="EMBL" id="JALLBG020000099">
    <property type="protein sequence ID" value="KAL3765077.1"/>
    <property type="molecule type" value="Genomic_DNA"/>
</dbReference>
<sequence length="697" mass="77780">MVSVLSELKQLHPCLRARVHRFHPLHLHPPSLSSSATGSGNSNSNPKTFVLYLPTVCLRYEQNPSFALACHAANHLNVPLVVLAVVVDDASHACPTHPHRYPPMMHSDNDVNSNSSSLCPSVVMTSRRLAFTLQAMSHACNLWSEHGAAVGVRIHSHAGGGQRTPDHLTLASRSSLVITDEPFVSPYTTFVRRVEEACRKSNVECLRVDGSCTVPPLQVLKKRNNVGVCSKILYDGVPDKAYAWQNKTEHLRESHLTAAKEGYFDAPKLSVCMEDDDLSLRVDSSFTEDIAGSLSVGQRLAHLFPPRWKQKSTNNVLDDDDVQRSTLGIRPYTSRELSQLYQNDAHVGGATPEKQQQSSNTRASQQLHIERPFHNFALNWPGADHTIPPCPQTIGTTPCGMRRWNKFVQNGGLLRYGKERNDPRLVYSVSRMSAYLNLGIVSIFALVLDVKNAQKMQQQARSKGNDKCSQNAKGNIRWDKSGADKFEEEIVKWREMSYAHAFSREDYDDVGSLPQWSVSYLNSCSSRGDCGRYTIHQLANGTTGDAKWDAMQKYLMRTGELHNNARMTWGKTVVEWLSSSAADDDSSCISASQLILRTLCYLNDRYALDGLSPPSYAGLLWCMGWTDKPSGGNSGGSFASIKFKPARLYRWNQDDFRVAEKKLLAPPSIQDDENEDSSCIIHRGPKRKRSVMDMIRS</sequence>